<dbReference type="AlphaFoldDB" id="V4KQ32"/>
<dbReference type="Gramene" id="ESQ32047">
    <property type="protein sequence ID" value="ESQ32047"/>
    <property type="gene ID" value="EUTSA_v10005179mg"/>
</dbReference>
<accession>V4KQ32</accession>
<keyword evidence="2" id="KW-1185">Reference proteome</keyword>
<protein>
    <submittedName>
        <fullName evidence="1">Uncharacterized protein</fullName>
    </submittedName>
</protein>
<organism evidence="1 2">
    <name type="scientific">Eutrema salsugineum</name>
    <name type="common">Saltwater cress</name>
    <name type="synonym">Sisymbrium salsugineum</name>
    <dbReference type="NCBI Taxonomy" id="72664"/>
    <lineage>
        <taxon>Eukaryota</taxon>
        <taxon>Viridiplantae</taxon>
        <taxon>Streptophyta</taxon>
        <taxon>Embryophyta</taxon>
        <taxon>Tracheophyta</taxon>
        <taxon>Spermatophyta</taxon>
        <taxon>Magnoliopsida</taxon>
        <taxon>eudicotyledons</taxon>
        <taxon>Gunneridae</taxon>
        <taxon>Pentapetalae</taxon>
        <taxon>rosids</taxon>
        <taxon>malvids</taxon>
        <taxon>Brassicales</taxon>
        <taxon>Brassicaceae</taxon>
        <taxon>Eutremeae</taxon>
        <taxon>Eutrema</taxon>
    </lineage>
</organism>
<dbReference type="STRING" id="72664.V4KQ32"/>
<dbReference type="EMBL" id="KI517748">
    <property type="protein sequence ID" value="ESQ32047.1"/>
    <property type="molecule type" value="Genomic_DNA"/>
</dbReference>
<evidence type="ECO:0000313" key="2">
    <source>
        <dbReference type="Proteomes" id="UP000030689"/>
    </source>
</evidence>
<proteinExistence type="predicted"/>
<name>V4KQ32_EUTSA</name>
<sequence>MHQTLDHLQIFKNICWFLVLTSQDLMQSDLFNATLEDKNLSEIQVLSLPLFSALHNLNASGQLVNGGGHSMDISKTSLDEKAVLNFLCQTFLVEVKYYSRIT</sequence>
<reference evidence="1 2" key="1">
    <citation type="journal article" date="2013" name="Front. Plant Sci.">
        <title>The Reference Genome of the Halophytic Plant Eutrema salsugineum.</title>
        <authorList>
            <person name="Yang R."/>
            <person name="Jarvis D.E."/>
            <person name="Chen H."/>
            <person name="Beilstein M.A."/>
            <person name="Grimwood J."/>
            <person name="Jenkins J."/>
            <person name="Shu S."/>
            <person name="Prochnik S."/>
            <person name="Xin M."/>
            <person name="Ma C."/>
            <person name="Schmutz J."/>
            <person name="Wing R.A."/>
            <person name="Mitchell-Olds T."/>
            <person name="Schumaker K.S."/>
            <person name="Wang X."/>
        </authorList>
    </citation>
    <scope>NUCLEOTIDE SEQUENCE [LARGE SCALE GENOMIC DNA]</scope>
</reference>
<gene>
    <name evidence="1" type="ORF">EUTSA_v10005179mg</name>
</gene>
<dbReference type="Proteomes" id="UP000030689">
    <property type="component" value="Unassembled WGS sequence"/>
</dbReference>
<evidence type="ECO:0000313" key="1">
    <source>
        <dbReference type="EMBL" id="ESQ32047.1"/>
    </source>
</evidence>